<keyword evidence="3" id="KW-0255">Endonuclease</keyword>
<feature type="region of interest" description="Disordered" evidence="1">
    <location>
        <begin position="69"/>
        <end position="104"/>
    </location>
</feature>
<dbReference type="RefSeq" id="WP_377142450.1">
    <property type="nucleotide sequence ID" value="NZ_JBHSFI010000012.1"/>
</dbReference>
<dbReference type="GO" id="GO:0004519">
    <property type="term" value="F:endonuclease activity"/>
    <property type="evidence" value="ECO:0007669"/>
    <property type="project" value="UniProtKB-KW"/>
</dbReference>
<feature type="domain" description="HNH" evidence="2">
    <location>
        <begin position="32"/>
        <end position="77"/>
    </location>
</feature>
<keyword evidence="3" id="KW-0378">Hydrolase</keyword>
<reference evidence="4" key="1">
    <citation type="journal article" date="2019" name="Int. J. Syst. Evol. Microbiol.">
        <title>The Global Catalogue of Microorganisms (GCM) 10K type strain sequencing project: providing services to taxonomists for standard genome sequencing and annotation.</title>
        <authorList>
            <consortium name="The Broad Institute Genomics Platform"/>
            <consortium name="The Broad Institute Genome Sequencing Center for Infectious Disease"/>
            <person name="Wu L."/>
            <person name="Ma J."/>
        </authorList>
    </citation>
    <scope>NUCLEOTIDE SEQUENCE [LARGE SCALE GENOMIC DNA]</scope>
    <source>
        <strain evidence="4">CCUG 42722</strain>
    </source>
</reference>
<accession>A0ABV9HR78</accession>
<evidence type="ECO:0000259" key="2">
    <source>
        <dbReference type="Pfam" id="PF01844"/>
    </source>
</evidence>
<gene>
    <name evidence="3" type="ORF">ACFO6V_28020</name>
</gene>
<keyword evidence="3" id="KW-0540">Nuclease</keyword>
<evidence type="ECO:0000313" key="3">
    <source>
        <dbReference type="EMBL" id="MFC4632121.1"/>
    </source>
</evidence>
<name>A0ABV9HR78_9MICO</name>
<dbReference type="Proteomes" id="UP001596011">
    <property type="component" value="Unassembled WGS sequence"/>
</dbReference>
<dbReference type="EMBL" id="JBHSFI010000012">
    <property type="protein sequence ID" value="MFC4632121.1"/>
    <property type="molecule type" value="Genomic_DNA"/>
</dbReference>
<keyword evidence="4" id="KW-1185">Reference proteome</keyword>
<evidence type="ECO:0000256" key="1">
    <source>
        <dbReference type="SAM" id="MobiDB-lite"/>
    </source>
</evidence>
<sequence>MPRKDTRRNTDWNGSKVRTARKFWATQLPLGCYQCGRPVLPERAWVVEHIMPRALGGGDGVENQWVSHRTCSNKSGSKVRAAKNSKEIRTQAVDSQRSEGLQPW</sequence>
<protein>
    <submittedName>
        <fullName evidence="3">HNH endonuclease</fullName>
    </submittedName>
</protein>
<organism evidence="3 4">
    <name type="scientific">Promicromonospora alba</name>
    <dbReference type="NCBI Taxonomy" id="1616110"/>
    <lineage>
        <taxon>Bacteria</taxon>
        <taxon>Bacillati</taxon>
        <taxon>Actinomycetota</taxon>
        <taxon>Actinomycetes</taxon>
        <taxon>Micrococcales</taxon>
        <taxon>Promicromonosporaceae</taxon>
        <taxon>Promicromonospora</taxon>
    </lineage>
</organism>
<dbReference type="InterPro" id="IPR002711">
    <property type="entry name" value="HNH"/>
</dbReference>
<evidence type="ECO:0000313" key="4">
    <source>
        <dbReference type="Proteomes" id="UP001596011"/>
    </source>
</evidence>
<comment type="caution">
    <text evidence="3">The sequence shown here is derived from an EMBL/GenBank/DDBJ whole genome shotgun (WGS) entry which is preliminary data.</text>
</comment>
<dbReference type="Pfam" id="PF01844">
    <property type="entry name" value="HNH"/>
    <property type="match status" value="1"/>
</dbReference>
<proteinExistence type="predicted"/>
<dbReference type="Gene3D" id="1.10.30.50">
    <property type="match status" value="1"/>
</dbReference>
<feature type="compositionally biased region" description="Polar residues" evidence="1">
    <location>
        <begin position="92"/>
        <end position="104"/>
    </location>
</feature>